<evidence type="ECO:0000256" key="1">
    <source>
        <dbReference type="SAM" id="MobiDB-lite"/>
    </source>
</evidence>
<dbReference type="AlphaFoldDB" id="A0A7M7K2J0"/>
<feature type="region of interest" description="Disordered" evidence="1">
    <location>
        <begin position="14"/>
        <end position="53"/>
    </location>
</feature>
<reference evidence="2" key="1">
    <citation type="submission" date="2021-01" db="UniProtKB">
        <authorList>
            <consortium name="EnsemblMetazoa"/>
        </authorList>
    </citation>
    <scope>IDENTIFICATION</scope>
</reference>
<evidence type="ECO:0000313" key="3">
    <source>
        <dbReference type="Proteomes" id="UP000594260"/>
    </source>
</evidence>
<sequence>MVAAGEVAKVPGCKAHPCTNLAEPSPVGKKRKGPVTATIERGPPNTSGQERPPNVVITIHQGGNQGARGHVRVEGGGLYIVKAKLYHDKIRYIVASEERRFYREVDVKMIDSSEPAKMTRVVLEANNEYIEEFVDQQLA</sequence>
<dbReference type="EnsemblMetazoa" id="XM_022804174">
    <property type="protein sequence ID" value="XP_022659909"/>
    <property type="gene ID" value="LOC111249815"/>
</dbReference>
<accession>A0A7M7K2J0</accession>
<organism evidence="2 3">
    <name type="scientific">Varroa destructor</name>
    <name type="common">Honeybee mite</name>
    <dbReference type="NCBI Taxonomy" id="109461"/>
    <lineage>
        <taxon>Eukaryota</taxon>
        <taxon>Metazoa</taxon>
        <taxon>Ecdysozoa</taxon>
        <taxon>Arthropoda</taxon>
        <taxon>Chelicerata</taxon>
        <taxon>Arachnida</taxon>
        <taxon>Acari</taxon>
        <taxon>Parasitiformes</taxon>
        <taxon>Mesostigmata</taxon>
        <taxon>Gamasina</taxon>
        <taxon>Dermanyssoidea</taxon>
        <taxon>Varroidae</taxon>
        <taxon>Varroa</taxon>
    </lineage>
</organism>
<dbReference type="Proteomes" id="UP000594260">
    <property type="component" value="Unplaced"/>
</dbReference>
<name>A0A7M7K2J0_VARDE</name>
<dbReference type="GeneID" id="111249815"/>
<dbReference type="RefSeq" id="XP_022659909.1">
    <property type="nucleotide sequence ID" value="XM_022804174.1"/>
</dbReference>
<dbReference type="KEGG" id="vde:111249815"/>
<protein>
    <submittedName>
        <fullName evidence="2">Uncharacterized protein</fullName>
    </submittedName>
</protein>
<proteinExistence type="predicted"/>
<evidence type="ECO:0000313" key="2">
    <source>
        <dbReference type="EnsemblMetazoa" id="XP_022659909"/>
    </source>
</evidence>
<dbReference type="InParanoid" id="A0A7M7K2J0"/>
<keyword evidence="3" id="KW-1185">Reference proteome</keyword>